<comment type="subcellular location">
    <subcellularLocation>
        <location evidence="1">Cell envelope</location>
    </subcellularLocation>
</comment>
<dbReference type="EMBL" id="PXYL01000006">
    <property type="protein sequence ID" value="PSJ60251.1"/>
    <property type="molecule type" value="Genomic_DNA"/>
</dbReference>
<dbReference type="GO" id="GO:0046677">
    <property type="term" value="P:response to antibiotic"/>
    <property type="evidence" value="ECO:0007669"/>
    <property type="project" value="TreeGrafter"/>
</dbReference>
<keyword evidence="9" id="KW-1185">Reference proteome</keyword>
<evidence type="ECO:0000259" key="6">
    <source>
        <dbReference type="Pfam" id="PF25944"/>
    </source>
</evidence>
<comment type="similarity">
    <text evidence="2">Belongs to the membrane fusion protein (MFP) (TC 8.A.1) family.</text>
</comment>
<dbReference type="InterPro" id="IPR058627">
    <property type="entry name" value="MdtA-like_C"/>
</dbReference>
<dbReference type="Gene3D" id="2.40.50.100">
    <property type="match status" value="1"/>
</dbReference>
<dbReference type="GO" id="GO:0005886">
    <property type="term" value="C:plasma membrane"/>
    <property type="evidence" value="ECO:0007669"/>
    <property type="project" value="TreeGrafter"/>
</dbReference>
<evidence type="ECO:0000256" key="1">
    <source>
        <dbReference type="ARBA" id="ARBA00004196"/>
    </source>
</evidence>
<dbReference type="GO" id="GO:0022857">
    <property type="term" value="F:transmembrane transporter activity"/>
    <property type="evidence" value="ECO:0007669"/>
    <property type="project" value="InterPro"/>
</dbReference>
<proteinExistence type="inferred from homology"/>
<dbReference type="SUPFAM" id="SSF111369">
    <property type="entry name" value="HlyD-like secretion proteins"/>
    <property type="match status" value="1"/>
</dbReference>
<sequence>MLVPILASCNRQSEDQSKAATPPPTPVGVIEVAEHPTNPGLSFVGRVEAIDHVNLIARVDAFLNKRAYTEGQAVKAGDLLFVLEKDTFQASVDSAQANLAKAQADADNLKLQTDRARTLFQQKTGTQAALDNSVAAEKQGLAVVQQAKASLEQAKINLSYTEIRAPFDGRVSAANFSVGALVGPSAGPLATIVSQDPIYVTFPVSDRVILEFTAGDRASATTGGIAVHLTLSNNMVYPEVGVIEYTGVKVDPNTDTLTVRAKFPNPKDTLLDGQFVRILAQSKNPVEALLVPQKAVLTDQSGNYVLTVGEGNKVVQRSVTQGQTVGSDVVIQSGLKAGDTVITDGLQRVRPGQVVVPQPIAEAAPAQPAEPAGK</sequence>
<dbReference type="Proteomes" id="UP000240653">
    <property type="component" value="Unassembled WGS sequence"/>
</dbReference>
<feature type="domain" description="Multidrug resistance protein MdtA-like beta-barrel" evidence="6">
    <location>
        <begin position="197"/>
        <end position="281"/>
    </location>
</feature>
<dbReference type="FunFam" id="2.40.420.20:FF:000001">
    <property type="entry name" value="Efflux RND transporter periplasmic adaptor subunit"/>
    <property type="match status" value="1"/>
</dbReference>
<dbReference type="PANTHER" id="PTHR30158">
    <property type="entry name" value="ACRA/E-RELATED COMPONENT OF DRUG EFFLUX TRANSPORTER"/>
    <property type="match status" value="1"/>
</dbReference>
<protein>
    <submittedName>
        <fullName evidence="8">Efflux transporter periplasmic adaptor subunit</fullName>
    </submittedName>
</protein>
<accession>A0A2P7SD63</accession>
<dbReference type="Gene3D" id="2.40.420.20">
    <property type="match status" value="1"/>
</dbReference>
<evidence type="ECO:0000256" key="3">
    <source>
        <dbReference type="SAM" id="Coils"/>
    </source>
</evidence>
<evidence type="ECO:0000259" key="5">
    <source>
        <dbReference type="Pfam" id="PF25917"/>
    </source>
</evidence>
<dbReference type="PANTHER" id="PTHR30158:SF3">
    <property type="entry name" value="MULTIDRUG EFFLUX PUMP SUBUNIT ACRA-RELATED"/>
    <property type="match status" value="1"/>
</dbReference>
<evidence type="ECO:0000256" key="2">
    <source>
        <dbReference type="ARBA" id="ARBA00009477"/>
    </source>
</evidence>
<dbReference type="InterPro" id="IPR058626">
    <property type="entry name" value="MdtA-like_b-barrel"/>
</dbReference>
<reference evidence="8 9" key="1">
    <citation type="submission" date="2018-03" db="EMBL/GenBank/DDBJ databases">
        <title>The draft genome of Mesorhizobium soli JCM 19897.</title>
        <authorList>
            <person name="Li L."/>
            <person name="Liu L."/>
            <person name="Liang L."/>
            <person name="Wang T."/>
            <person name="Zhang X."/>
        </authorList>
    </citation>
    <scope>NUCLEOTIDE SEQUENCE [LARGE SCALE GENOMIC DNA]</scope>
    <source>
        <strain evidence="8 9">JCM 19897</strain>
    </source>
</reference>
<feature type="coiled-coil region" evidence="3">
    <location>
        <begin position="85"/>
        <end position="119"/>
    </location>
</feature>
<dbReference type="Pfam" id="PF25917">
    <property type="entry name" value="BSH_RND"/>
    <property type="match status" value="1"/>
</dbReference>
<organism evidence="8 9">
    <name type="scientific">Pseudaminobacter soli</name>
    <name type="common">ex Li et al. 2025</name>
    <dbReference type="NCBI Taxonomy" id="1295366"/>
    <lineage>
        <taxon>Bacteria</taxon>
        <taxon>Pseudomonadati</taxon>
        <taxon>Pseudomonadota</taxon>
        <taxon>Alphaproteobacteria</taxon>
        <taxon>Hyphomicrobiales</taxon>
        <taxon>Phyllobacteriaceae</taxon>
        <taxon>Pseudaminobacter</taxon>
    </lineage>
</organism>
<dbReference type="InterPro" id="IPR058625">
    <property type="entry name" value="MdtA-like_BSH"/>
</dbReference>
<feature type="domain" description="Multidrug resistance protein MdtA-like alpha-helical hairpin" evidence="4">
    <location>
        <begin position="93"/>
        <end position="161"/>
    </location>
</feature>
<evidence type="ECO:0000313" key="9">
    <source>
        <dbReference type="Proteomes" id="UP000240653"/>
    </source>
</evidence>
<dbReference type="OrthoDB" id="9800613at2"/>
<dbReference type="Gene3D" id="2.40.30.170">
    <property type="match status" value="1"/>
</dbReference>
<feature type="domain" description="Multidrug resistance protein MdtA-like barrel-sandwich hybrid" evidence="5">
    <location>
        <begin position="53"/>
        <end position="183"/>
    </location>
</feature>
<keyword evidence="3" id="KW-0175">Coiled coil</keyword>
<evidence type="ECO:0000259" key="4">
    <source>
        <dbReference type="Pfam" id="PF25876"/>
    </source>
</evidence>
<dbReference type="InterPro" id="IPR058624">
    <property type="entry name" value="MdtA-like_HH"/>
</dbReference>
<dbReference type="NCBIfam" id="TIGR01730">
    <property type="entry name" value="RND_mfp"/>
    <property type="match status" value="1"/>
</dbReference>
<name>A0A2P7SD63_9HYPH</name>
<comment type="caution">
    <text evidence="8">The sequence shown here is derived from an EMBL/GenBank/DDBJ whole genome shotgun (WGS) entry which is preliminary data.</text>
</comment>
<evidence type="ECO:0000259" key="7">
    <source>
        <dbReference type="Pfam" id="PF25967"/>
    </source>
</evidence>
<dbReference type="GO" id="GO:0030313">
    <property type="term" value="C:cell envelope"/>
    <property type="evidence" value="ECO:0007669"/>
    <property type="project" value="UniProtKB-SubCell"/>
</dbReference>
<dbReference type="Gene3D" id="1.10.287.470">
    <property type="entry name" value="Helix hairpin bin"/>
    <property type="match status" value="1"/>
</dbReference>
<feature type="domain" description="Multidrug resistance protein MdtA-like C-terminal permuted SH3" evidence="7">
    <location>
        <begin position="288"/>
        <end position="348"/>
    </location>
</feature>
<gene>
    <name evidence="8" type="ORF">C7I85_13860</name>
</gene>
<dbReference type="Pfam" id="PF25944">
    <property type="entry name" value="Beta-barrel_RND"/>
    <property type="match status" value="1"/>
</dbReference>
<evidence type="ECO:0000313" key="8">
    <source>
        <dbReference type="EMBL" id="PSJ60251.1"/>
    </source>
</evidence>
<dbReference type="InterPro" id="IPR006143">
    <property type="entry name" value="RND_pump_MFP"/>
</dbReference>
<dbReference type="AlphaFoldDB" id="A0A2P7SD63"/>
<dbReference type="Pfam" id="PF25967">
    <property type="entry name" value="RND-MFP_C"/>
    <property type="match status" value="1"/>
</dbReference>
<dbReference type="Pfam" id="PF25876">
    <property type="entry name" value="HH_MFP_RND"/>
    <property type="match status" value="1"/>
</dbReference>